<dbReference type="EMBL" id="CP026652">
    <property type="protein sequence ID" value="AVH59983.1"/>
    <property type="molecule type" value="Genomic_DNA"/>
</dbReference>
<gene>
    <name evidence="2" type="ORF">C4B68_34095</name>
</gene>
<evidence type="ECO:0000313" key="3">
    <source>
        <dbReference type="Proteomes" id="UP000238413"/>
    </source>
</evidence>
<evidence type="ECO:0000256" key="1">
    <source>
        <dbReference type="SAM" id="MobiDB-lite"/>
    </source>
</evidence>
<dbReference type="Proteomes" id="UP000238413">
    <property type="component" value="Chromosome"/>
</dbReference>
<dbReference type="RefSeq" id="WP_099500363.1">
    <property type="nucleotide sequence ID" value="NZ_CP026652.1"/>
</dbReference>
<sequence>MSDALDMSRPSWKLYNKLLVLGVSVDEASDLMNGYARELAEQQRRCPVCNVEFERFRYWLEDPEASVFERVVVTRYLPCGHEVKSAPHASAGPVRPGEEPTT</sequence>
<name>A0ABN5IA77_9ACTN</name>
<organism evidence="2 3">
    <name type="scientific">Streptomyces dengpaensis</name>
    <dbReference type="NCBI Taxonomy" id="2049881"/>
    <lineage>
        <taxon>Bacteria</taxon>
        <taxon>Bacillati</taxon>
        <taxon>Actinomycetota</taxon>
        <taxon>Actinomycetes</taxon>
        <taxon>Kitasatosporales</taxon>
        <taxon>Streptomycetaceae</taxon>
        <taxon>Streptomyces</taxon>
    </lineage>
</organism>
<feature type="region of interest" description="Disordered" evidence="1">
    <location>
        <begin position="83"/>
        <end position="102"/>
    </location>
</feature>
<keyword evidence="3" id="KW-1185">Reference proteome</keyword>
<protein>
    <submittedName>
        <fullName evidence="2">Uncharacterized protein</fullName>
    </submittedName>
</protein>
<proteinExistence type="predicted"/>
<reference evidence="2 3" key="1">
    <citation type="submission" date="2018-02" db="EMBL/GenBank/DDBJ databases">
        <title>Complete genome sequence of Streptomyces dengpaensis, the producer of angucyclines.</title>
        <authorList>
            <person name="Yumei L."/>
        </authorList>
    </citation>
    <scope>NUCLEOTIDE SEQUENCE [LARGE SCALE GENOMIC DNA]</scope>
    <source>
        <strain evidence="2 3">XZHG99</strain>
    </source>
</reference>
<evidence type="ECO:0000313" key="2">
    <source>
        <dbReference type="EMBL" id="AVH59983.1"/>
    </source>
</evidence>
<accession>A0ABN5IA77</accession>